<evidence type="ECO:0000313" key="2">
    <source>
        <dbReference type="EMBL" id="KIJ39976.1"/>
    </source>
</evidence>
<name>A0A0C9VQ48_SPHS4</name>
<protein>
    <recommendedName>
        <fullName evidence="1">Helitron helicase-like domain-containing protein</fullName>
    </recommendedName>
</protein>
<feature type="domain" description="Helitron helicase-like" evidence="1">
    <location>
        <begin position="26"/>
        <end position="156"/>
    </location>
</feature>
<gene>
    <name evidence="2" type="ORF">M422DRAFT_174419</name>
</gene>
<dbReference type="OrthoDB" id="3254930at2759"/>
<keyword evidence="3" id="KW-1185">Reference proteome</keyword>
<feature type="non-terminal residue" evidence="2">
    <location>
        <position position="1"/>
    </location>
</feature>
<dbReference type="Pfam" id="PF14214">
    <property type="entry name" value="Helitron_like_N"/>
    <property type="match status" value="1"/>
</dbReference>
<reference evidence="2 3" key="1">
    <citation type="submission" date="2014-06" db="EMBL/GenBank/DDBJ databases">
        <title>Evolutionary Origins and Diversification of the Mycorrhizal Mutualists.</title>
        <authorList>
            <consortium name="DOE Joint Genome Institute"/>
            <consortium name="Mycorrhizal Genomics Consortium"/>
            <person name="Kohler A."/>
            <person name="Kuo A."/>
            <person name="Nagy L.G."/>
            <person name="Floudas D."/>
            <person name="Copeland A."/>
            <person name="Barry K.W."/>
            <person name="Cichocki N."/>
            <person name="Veneault-Fourrey C."/>
            <person name="LaButti K."/>
            <person name="Lindquist E.A."/>
            <person name="Lipzen A."/>
            <person name="Lundell T."/>
            <person name="Morin E."/>
            <person name="Murat C."/>
            <person name="Riley R."/>
            <person name="Ohm R."/>
            <person name="Sun H."/>
            <person name="Tunlid A."/>
            <person name="Henrissat B."/>
            <person name="Grigoriev I.V."/>
            <person name="Hibbett D.S."/>
            <person name="Martin F."/>
        </authorList>
    </citation>
    <scope>NUCLEOTIDE SEQUENCE [LARGE SCALE GENOMIC DNA]</scope>
    <source>
        <strain evidence="2 3">SS14</strain>
    </source>
</reference>
<evidence type="ECO:0000313" key="3">
    <source>
        <dbReference type="Proteomes" id="UP000054279"/>
    </source>
</evidence>
<organism evidence="2 3">
    <name type="scientific">Sphaerobolus stellatus (strain SS14)</name>
    <dbReference type="NCBI Taxonomy" id="990650"/>
    <lineage>
        <taxon>Eukaryota</taxon>
        <taxon>Fungi</taxon>
        <taxon>Dikarya</taxon>
        <taxon>Basidiomycota</taxon>
        <taxon>Agaricomycotina</taxon>
        <taxon>Agaricomycetes</taxon>
        <taxon>Phallomycetidae</taxon>
        <taxon>Geastrales</taxon>
        <taxon>Sphaerobolaceae</taxon>
        <taxon>Sphaerobolus</taxon>
    </lineage>
</organism>
<dbReference type="InterPro" id="IPR025476">
    <property type="entry name" value="Helitron_helicase-like"/>
</dbReference>
<accession>A0A0C9VQ48</accession>
<proteinExistence type="predicted"/>
<dbReference type="Proteomes" id="UP000054279">
    <property type="component" value="Unassembled WGS sequence"/>
</dbReference>
<dbReference type="AlphaFoldDB" id="A0A0C9VQ48"/>
<evidence type="ECO:0000259" key="1">
    <source>
        <dbReference type="Pfam" id="PF14214"/>
    </source>
</evidence>
<dbReference type="HOGENOM" id="CLU_080483_4_1_1"/>
<sequence length="181" mass="20608">LNMDKDTLCDISTHMKAGERIVPTSEMEKQCYRVKKDLDHVAGKVEGSSTSKKFLNNEVWSLLNYIGAPTWYITFALADAKHPLCLYFADSKEELGHFNINKEDHKKIISMNPVASARFFHFVVNSFMKHILNVENNNEPGLWGQTKGYYGTVEQWNSGTVEQWNSGTVEQWNSGTVEQQG</sequence>
<dbReference type="EMBL" id="KN837148">
    <property type="protein sequence ID" value="KIJ39976.1"/>
    <property type="molecule type" value="Genomic_DNA"/>
</dbReference>